<dbReference type="PANTHER" id="PTHR11527">
    <property type="entry name" value="HEAT-SHOCK PROTEIN 20 FAMILY MEMBER"/>
    <property type="match status" value="1"/>
</dbReference>
<proteinExistence type="inferred from homology"/>
<evidence type="ECO:0000259" key="3">
    <source>
        <dbReference type="PROSITE" id="PS01031"/>
    </source>
</evidence>
<comment type="similarity">
    <text evidence="1 2">Belongs to the small heat shock protein (HSP20) family.</text>
</comment>
<evidence type="ECO:0000256" key="2">
    <source>
        <dbReference type="RuleBase" id="RU003616"/>
    </source>
</evidence>
<evidence type="ECO:0000256" key="1">
    <source>
        <dbReference type="PROSITE-ProRule" id="PRU00285"/>
    </source>
</evidence>
<dbReference type="Proteomes" id="UP000229681">
    <property type="component" value="Unassembled WGS sequence"/>
</dbReference>
<organism evidence="4 5">
    <name type="scientific">Candidatus Thermofonsia Clade 1 bacterium</name>
    <dbReference type="NCBI Taxonomy" id="2364210"/>
    <lineage>
        <taxon>Bacteria</taxon>
        <taxon>Bacillati</taxon>
        <taxon>Chloroflexota</taxon>
        <taxon>Candidatus Thermofontia</taxon>
        <taxon>Candidatus Thermofonsia Clade 1</taxon>
    </lineage>
</organism>
<dbReference type="Gene3D" id="2.60.40.790">
    <property type="match status" value="1"/>
</dbReference>
<comment type="caution">
    <text evidence="4">The sequence shown here is derived from an EMBL/GenBank/DDBJ whole genome shotgun (WGS) entry which is preliminary data.</text>
</comment>
<accession>A0A2M8PGP3</accession>
<dbReference type="Pfam" id="PF00011">
    <property type="entry name" value="HSP20"/>
    <property type="match status" value="1"/>
</dbReference>
<gene>
    <name evidence="4" type="ORF">CUN49_03970</name>
</gene>
<dbReference type="CDD" id="cd06464">
    <property type="entry name" value="ACD_sHsps-like"/>
    <property type="match status" value="1"/>
</dbReference>
<sequence length="153" mass="17962">MAITQNTNRVGDEHEGDLPLESAQEARREMQRWILTRQPNLWRPPTDVFELVDRLVVLVEISGMRDGEFNVALQEHRLVISGIRRRTLRDHTAFHQMEVRYGEFRTVVSLPWAVDRSRVKATYKDGFLRVELPRSTKQQMHVVDVDVDDARKE</sequence>
<dbReference type="InterPro" id="IPR002068">
    <property type="entry name" value="A-crystallin/Hsp20_dom"/>
</dbReference>
<protein>
    <recommendedName>
        <fullName evidence="3">SHSP domain-containing protein</fullName>
    </recommendedName>
</protein>
<dbReference type="InterPro" id="IPR031107">
    <property type="entry name" value="Small_HSP"/>
</dbReference>
<name>A0A2M8PGP3_9CHLR</name>
<dbReference type="SUPFAM" id="SSF49764">
    <property type="entry name" value="HSP20-like chaperones"/>
    <property type="match status" value="1"/>
</dbReference>
<dbReference type="InterPro" id="IPR008978">
    <property type="entry name" value="HSP20-like_chaperone"/>
</dbReference>
<reference evidence="4 5" key="1">
    <citation type="submission" date="2017-11" db="EMBL/GenBank/DDBJ databases">
        <title>Evolution of Phototrophy in the Chloroflexi Phylum Driven by Horizontal Gene Transfer.</title>
        <authorList>
            <person name="Ward L.M."/>
            <person name="Hemp J."/>
            <person name="Shih P.M."/>
            <person name="Mcglynn S.E."/>
            <person name="Fischer W."/>
        </authorList>
    </citation>
    <scope>NUCLEOTIDE SEQUENCE [LARGE SCALE GENOMIC DNA]</scope>
    <source>
        <strain evidence="4">JP3_13</strain>
    </source>
</reference>
<feature type="domain" description="SHSP" evidence="3">
    <location>
        <begin position="37"/>
        <end position="148"/>
    </location>
</feature>
<dbReference type="EMBL" id="PGTM01000035">
    <property type="protein sequence ID" value="PJF36712.1"/>
    <property type="molecule type" value="Genomic_DNA"/>
</dbReference>
<dbReference type="PROSITE" id="PS01031">
    <property type="entry name" value="SHSP"/>
    <property type="match status" value="1"/>
</dbReference>
<evidence type="ECO:0000313" key="4">
    <source>
        <dbReference type="EMBL" id="PJF36712.1"/>
    </source>
</evidence>
<dbReference type="AlphaFoldDB" id="A0A2M8PGP3"/>
<evidence type="ECO:0000313" key="5">
    <source>
        <dbReference type="Proteomes" id="UP000229681"/>
    </source>
</evidence>